<evidence type="ECO:0000313" key="1">
    <source>
        <dbReference type="EMBL" id="MCY0096095.1"/>
    </source>
</evidence>
<accession>A0ABT3YJM8</accession>
<name>A0ABT3YJM8_9HYPH</name>
<sequence length="201" mass="21501">MADPHPTPGTLKFAEIPRLPDDWWDGTPTSDPDVVWTVWDRATWYTWGANSGNYQQGPIGTVIGGGGMAGAAHGPTIGRMHPHYIGIITMNDADMPLNTPVYADLQALIAKGENVVIPIFVDHQIGPGYKLSLGTGIGSSQPNWGDIQKNVLSGIVQLGNAAGAVEIPQGTYWPDLRQSPPVIHKITCLDDISTIIDTVLS</sequence>
<keyword evidence="2" id="KW-1185">Reference proteome</keyword>
<comment type="caution">
    <text evidence="1">The sequence shown here is derived from an EMBL/GenBank/DDBJ whole genome shotgun (WGS) entry which is preliminary data.</text>
</comment>
<dbReference type="Proteomes" id="UP001081283">
    <property type="component" value="Unassembled WGS sequence"/>
</dbReference>
<reference evidence="1" key="1">
    <citation type="submission" date="2022-10" db="EMBL/GenBank/DDBJ databases">
        <title>Hoeflea sp. J2-29, isolated from marine algae.</title>
        <authorList>
            <person name="Kristyanto S."/>
            <person name="Kim J.M."/>
            <person name="Jeon C.O."/>
        </authorList>
    </citation>
    <scope>NUCLEOTIDE SEQUENCE</scope>
    <source>
        <strain evidence="1">J2-29</strain>
    </source>
</reference>
<evidence type="ECO:0000313" key="2">
    <source>
        <dbReference type="Proteomes" id="UP001081283"/>
    </source>
</evidence>
<dbReference type="EMBL" id="JAOVZQ010000001">
    <property type="protein sequence ID" value="MCY0096095.1"/>
    <property type="molecule type" value="Genomic_DNA"/>
</dbReference>
<proteinExistence type="predicted"/>
<dbReference type="RefSeq" id="WP_267613942.1">
    <property type="nucleotide sequence ID" value="NZ_JAOVZQ010000001.1"/>
</dbReference>
<protein>
    <submittedName>
        <fullName evidence="1">Uncharacterized protein</fullName>
    </submittedName>
</protein>
<gene>
    <name evidence="1" type="ORF">OEG82_19045</name>
</gene>
<organism evidence="1 2">
    <name type="scientific">Hoeflea ulvae</name>
    <dbReference type="NCBI Taxonomy" id="2983764"/>
    <lineage>
        <taxon>Bacteria</taxon>
        <taxon>Pseudomonadati</taxon>
        <taxon>Pseudomonadota</taxon>
        <taxon>Alphaproteobacteria</taxon>
        <taxon>Hyphomicrobiales</taxon>
        <taxon>Rhizobiaceae</taxon>
        <taxon>Hoeflea</taxon>
    </lineage>
</organism>